<evidence type="ECO:0000259" key="6">
    <source>
        <dbReference type="Pfam" id="PF08546"/>
    </source>
</evidence>
<evidence type="ECO:0000259" key="5">
    <source>
        <dbReference type="Pfam" id="PF02558"/>
    </source>
</evidence>
<name>A0AAN6IDS1_9EURO</name>
<dbReference type="EC" id="1.1.1.169" evidence="4"/>
<dbReference type="InterPro" id="IPR013332">
    <property type="entry name" value="KPR_N"/>
</dbReference>
<evidence type="ECO:0000256" key="4">
    <source>
        <dbReference type="RuleBase" id="RU362068"/>
    </source>
</evidence>
<gene>
    <name evidence="7" type="ORF">EDD36DRAFT_419498</name>
</gene>
<comment type="catalytic activity">
    <reaction evidence="4">
        <text>(R)-pantoate + NADP(+) = 2-dehydropantoate + NADPH + H(+)</text>
        <dbReference type="Rhea" id="RHEA:16233"/>
        <dbReference type="ChEBI" id="CHEBI:11561"/>
        <dbReference type="ChEBI" id="CHEBI:15378"/>
        <dbReference type="ChEBI" id="CHEBI:15980"/>
        <dbReference type="ChEBI" id="CHEBI:57783"/>
        <dbReference type="ChEBI" id="CHEBI:58349"/>
        <dbReference type="EC" id="1.1.1.169"/>
    </reaction>
</comment>
<comment type="function">
    <text evidence="4">Catalyzes the NADPH-dependent reduction of ketopantoate into pantoic acid.</text>
</comment>
<dbReference type="EMBL" id="MU404354">
    <property type="protein sequence ID" value="KAI1613360.1"/>
    <property type="molecule type" value="Genomic_DNA"/>
</dbReference>
<dbReference type="InterPro" id="IPR036291">
    <property type="entry name" value="NAD(P)-bd_dom_sf"/>
</dbReference>
<dbReference type="SUPFAM" id="SSF48179">
    <property type="entry name" value="6-phosphogluconate dehydrogenase C-terminal domain-like"/>
    <property type="match status" value="1"/>
</dbReference>
<dbReference type="PANTHER" id="PTHR21708">
    <property type="entry name" value="PROBABLE 2-DEHYDROPANTOATE 2-REDUCTASE"/>
    <property type="match status" value="1"/>
</dbReference>
<keyword evidence="3 4" id="KW-0560">Oxidoreductase</keyword>
<feature type="domain" description="Ketopantoate reductase N-terminal" evidence="5">
    <location>
        <begin position="9"/>
        <end position="161"/>
    </location>
</feature>
<keyword evidence="2 4" id="KW-0521">NADP</keyword>
<dbReference type="Gene3D" id="1.10.1040.10">
    <property type="entry name" value="N-(1-d-carboxylethyl)-l-norvaline Dehydrogenase, domain 2"/>
    <property type="match status" value="1"/>
</dbReference>
<organism evidence="7 8">
    <name type="scientific">Exophiala viscosa</name>
    <dbReference type="NCBI Taxonomy" id="2486360"/>
    <lineage>
        <taxon>Eukaryota</taxon>
        <taxon>Fungi</taxon>
        <taxon>Dikarya</taxon>
        <taxon>Ascomycota</taxon>
        <taxon>Pezizomycotina</taxon>
        <taxon>Eurotiomycetes</taxon>
        <taxon>Chaetothyriomycetidae</taxon>
        <taxon>Chaetothyriales</taxon>
        <taxon>Herpotrichiellaceae</taxon>
        <taxon>Exophiala</taxon>
    </lineage>
</organism>
<feature type="domain" description="Ketopantoate reductase C-terminal" evidence="6">
    <location>
        <begin position="192"/>
        <end position="319"/>
    </location>
</feature>
<dbReference type="NCBIfam" id="TIGR00745">
    <property type="entry name" value="apbA_panE"/>
    <property type="match status" value="1"/>
</dbReference>
<reference evidence="7" key="1">
    <citation type="journal article" date="2022" name="bioRxiv">
        <title>Deciphering the potential niche of two novel black yeast fungi from a biological soil crust based on their genomes, phenotypes, and melanin regulation.</title>
        <authorList>
            <consortium name="DOE Joint Genome Institute"/>
            <person name="Carr E.C."/>
            <person name="Barton Q."/>
            <person name="Grambo S."/>
            <person name="Sullivan M."/>
            <person name="Renfro C.M."/>
            <person name="Kuo A."/>
            <person name="Pangilinan J."/>
            <person name="Lipzen A."/>
            <person name="Keymanesh K."/>
            <person name="Savage E."/>
            <person name="Barry K."/>
            <person name="Grigoriev I.V."/>
            <person name="Riekhof W.R."/>
            <person name="Harris S.S."/>
        </authorList>
    </citation>
    <scope>NUCLEOTIDE SEQUENCE</scope>
    <source>
        <strain evidence="7">JF 03-4F</strain>
    </source>
</reference>
<comment type="caution">
    <text evidence="7">The sequence shown here is derived from an EMBL/GenBank/DDBJ whole genome shotgun (WGS) entry which is preliminary data.</text>
</comment>
<keyword evidence="8" id="KW-1185">Reference proteome</keyword>
<evidence type="ECO:0000313" key="8">
    <source>
        <dbReference type="Proteomes" id="UP001203852"/>
    </source>
</evidence>
<dbReference type="InterPro" id="IPR051402">
    <property type="entry name" value="KPR-Related"/>
</dbReference>
<dbReference type="Pfam" id="PF02558">
    <property type="entry name" value="ApbA"/>
    <property type="match status" value="1"/>
</dbReference>
<protein>
    <recommendedName>
        <fullName evidence="4">2-dehydropantoate 2-reductase</fullName>
        <ecNumber evidence="4">1.1.1.169</ecNumber>
    </recommendedName>
    <alternativeName>
        <fullName evidence="4">Ketopantoate reductase</fullName>
    </alternativeName>
</protein>
<proteinExistence type="inferred from homology"/>
<dbReference type="Pfam" id="PF08546">
    <property type="entry name" value="ApbA_C"/>
    <property type="match status" value="1"/>
</dbReference>
<dbReference type="InterPro" id="IPR008927">
    <property type="entry name" value="6-PGluconate_DH-like_C_sf"/>
</dbReference>
<evidence type="ECO:0000256" key="1">
    <source>
        <dbReference type="ARBA" id="ARBA00007870"/>
    </source>
</evidence>
<evidence type="ECO:0000256" key="2">
    <source>
        <dbReference type="ARBA" id="ARBA00022857"/>
    </source>
</evidence>
<dbReference type="GO" id="GO:0005737">
    <property type="term" value="C:cytoplasm"/>
    <property type="evidence" value="ECO:0007669"/>
    <property type="project" value="TreeGrafter"/>
</dbReference>
<dbReference type="FunFam" id="1.10.1040.10:FF:000017">
    <property type="entry name" value="2-dehydropantoate 2-reductase"/>
    <property type="match status" value="1"/>
</dbReference>
<dbReference type="InterPro" id="IPR003710">
    <property type="entry name" value="ApbA"/>
</dbReference>
<dbReference type="GO" id="GO:0015940">
    <property type="term" value="P:pantothenate biosynthetic process"/>
    <property type="evidence" value="ECO:0007669"/>
    <property type="project" value="InterPro"/>
</dbReference>
<dbReference type="InterPro" id="IPR013328">
    <property type="entry name" value="6PGD_dom2"/>
</dbReference>
<accession>A0AAN6IDS1</accession>
<evidence type="ECO:0000313" key="7">
    <source>
        <dbReference type="EMBL" id="KAI1613360.1"/>
    </source>
</evidence>
<sequence>MPDMAPNVLLFGAGSIGAIHLYQFQRAGCRVAAVCRSNYEAVRQNGFTLLSERFGNVQFRPELVVRTTDECPKDAVYDFIFVARKSFPGSKPLLTDLIRPVVKPGTAIVLAQNGIAIEDEVAQAFPDNPLLSCAVYMPATETAKGVIEYPEMLNRLEIGTFPANAPASHKAAASRLAHLVISGGGQAEVHEDIQIARWQKLVLNCAWSPVCALSMCNDGDFLLTSSYAHGIVWSIMLEIISLAQKIGIPKVDEQVAEKQMAIAKRRSETGGGRPVSMLQDVQQGRLFEVEAIVGNAIRLGQQWEVKMPLTEAIYALLKGRFDAIVREQESLRTPT</sequence>
<dbReference type="AlphaFoldDB" id="A0AAN6IDS1"/>
<evidence type="ECO:0000256" key="3">
    <source>
        <dbReference type="ARBA" id="ARBA00023002"/>
    </source>
</evidence>
<dbReference type="Gene3D" id="3.40.50.720">
    <property type="entry name" value="NAD(P)-binding Rossmann-like Domain"/>
    <property type="match status" value="1"/>
</dbReference>
<dbReference type="PANTHER" id="PTHR21708:SF30">
    <property type="entry name" value="2-DEHYDROPANTOATE 2-REDUCTASE-RELATED"/>
    <property type="match status" value="1"/>
</dbReference>
<dbReference type="Proteomes" id="UP001203852">
    <property type="component" value="Unassembled WGS sequence"/>
</dbReference>
<comment type="similarity">
    <text evidence="1 4">Belongs to the ketopantoate reductase family.</text>
</comment>
<dbReference type="SUPFAM" id="SSF51735">
    <property type="entry name" value="NAD(P)-binding Rossmann-fold domains"/>
    <property type="match status" value="1"/>
</dbReference>
<dbReference type="InterPro" id="IPR013752">
    <property type="entry name" value="KPA_reductase"/>
</dbReference>
<dbReference type="GO" id="GO:0008677">
    <property type="term" value="F:2-dehydropantoate 2-reductase activity"/>
    <property type="evidence" value="ECO:0007669"/>
    <property type="project" value="UniProtKB-EC"/>
</dbReference>